<name>A0A194S7A0_RHOGW</name>
<proteinExistence type="predicted"/>
<dbReference type="AlphaFoldDB" id="A0A194S7A0"/>
<evidence type="ECO:0000313" key="3">
    <source>
        <dbReference type="Proteomes" id="UP000053890"/>
    </source>
</evidence>
<feature type="compositionally biased region" description="Pro residues" evidence="1">
    <location>
        <begin position="102"/>
        <end position="117"/>
    </location>
</feature>
<evidence type="ECO:0000313" key="2">
    <source>
        <dbReference type="EMBL" id="KPV76375.1"/>
    </source>
</evidence>
<evidence type="ECO:0000256" key="1">
    <source>
        <dbReference type="SAM" id="MobiDB-lite"/>
    </source>
</evidence>
<protein>
    <submittedName>
        <fullName evidence="2">Uncharacterized protein</fullName>
    </submittedName>
</protein>
<organism evidence="2 3">
    <name type="scientific">Rhodotorula graminis (strain WP1)</name>
    <dbReference type="NCBI Taxonomy" id="578459"/>
    <lineage>
        <taxon>Eukaryota</taxon>
        <taxon>Fungi</taxon>
        <taxon>Dikarya</taxon>
        <taxon>Basidiomycota</taxon>
        <taxon>Pucciniomycotina</taxon>
        <taxon>Microbotryomycetes</taxon>
        <taxon>Sporidiobolales</taxon>
        <taxon>Sporidiobolaceae</taxon>
        <taxon>Rhodotorula</taxon>
    </lineage>
</organism>
<gene>
    <name evidence="2" type="ORF">RHOBADRAFT_42706</name>
</gene>
<accession>A0A194S7A0</accession>
<keyword evidence="3" id="KW-1185">Reference proteome</keyword>
<reference evidence="2 3" key="1">
    <citation type="journal article" date="2015" name="Front. Microbiol.">
        <title>Genome sequence of the plant growth promoting endophytic yeast Rhodotorula graminis WP1.</title>
        <authorList>
            <person name="Firrincieli A."/>
            <person name="Otillar R."/>
            <person name="Salamov A."/>
            <person name="Schmutz J."/>
            <person name="Khan Z."/>
            <person name="Redman R.S."/>
            <person name="Fleck N.D."/>
            <person name="Lindquist E."/>
            <person name="Grigoriev I.V."/>
            <person name="Doty S.L."/>
        </authorList>
    </citation>
    <scope>NUCLEOTIDE SEQUENCE [LARGE SCALE GENOMIC DNA]</scope>
    <source>
        <strain evidence="2 3">WP1</strain>
    </source>
</reference>
<dbReference type="GeneID" id="28974548"/>
<dbReference type="RefSeq" id="XP_018272424.1">
    <property type="nucleotide sequence ID" value="XM_018414100.1"/>
</dbReference>
<feature type="region of interest" description="Disordered" evidence="1">
    <location>
        <begin position="99"/>
        <end position="126"/>
    </location>
</feature>
<dbReference type="EMBL" id="KQ474076">
    <property type="protein sequence ID" value="KPV76375.1"/>
    <property type="molecule type" value="Genomic_DNA"/>
</dbReference>
<dbReference type="Proteomes" id="UP000053890">
    <property type="component" value="Unassembled WGS sequence"/>
</dbReference>
<sequence>MVHKREYNLRPRLNRLAPAIPCPSTTLVRTSPTLSNLATDALDRLRHDPRREQDALGQRDELIHLASVAPAPAPALAPTPTVFDTYLVRPVAADPLVDFPASPLPSPRSSPSRPPGVGPLDTGVRDDTHLLVPSSRSTRSHQLVSHNGYLLAYRSWGPPPATSEALNRFVARWNEAERMTEEFHLAATHKLAPALAEALVDDPDLDILSLSWAAQAGLAAA</sequence>